<feature type="domain" description="Cadherin" evidence="16">
    <location>
        <begin position="588"/>
        <end position="691"/>
    </location>
</feature>
<dbReference type="FunFam" id="2.60.40.60:FF:000092">
    <property type="entry name" value="Protocadherin 8"/>
    <property type="match status" value="2"/>
</dbReference>
<feature type="domain" description="Cadherin" evidence="16">
    <location>
        <begin position="1349"/>
        <end position="1466"/>
    </location>
</feature>
<feature type="signal peptide" evidence="15">
    <location>
        <begin position="1"/>
        <end position="25"/>
    </location>
</feature>
<evidence type="ECO:0000256" key="1">
    <source>
        <dbReference type="ARBA" id="ARBA00004251"/>
    </source>
</evidence>
<dbReference type="InterPro" id="IPR015919">
    <property type="entry name" value="Cadherin-like_sf"/>
</dbReference>
<dbReference type="OrthoDB" id="9990384at2759"/>
<comment type="caution">
    <text evidence="17">The sequence shown here is derived from an EMBL/GenBank/DDBJ whole genome shotgun (WGS) entry which is preliminary data.</text>
</comment>
<dbReference type="CDD" id="cd11304">
    <property type="entry name" value="Cadherin_repeat"/>
    <property type="match status" value="14"/>
</dbReference>
<proteinExistence type="predicted"/>
<feature type="chain" id="PRO_5019760217" description="Cadherin domain-containing protein" evidence="15">
    <location>
        <begin position="26"/>
        <end position="1877"/>
    </location>
</feature>
<dbReference type="FunFam" id="2.60.40.60:FF:000124">
    <property type="entry name" value="Cadherin-related family member 1"/>
    <property type="match status" value="1"/>
</dbReference>
<dbReference type="InParanoid" id="A0A482WP59"/>
<dbReference type="FunFam" id="2.60.40.60:FF:000098">
    <property type="entry name" value="cadherin-23 isoform X1"/>
    <property type="match status" value="1"/>
</dbReference>
<dbReference type="EMBL" id="QKKF02029694">
    <property type="protein sequence ID" value="RZF35066.1"/>
    <property type="molecule type" value="Genomic_DNA"/>
</dbReference>
<feature type="domain" description="Cadherin" evidence="16">
    <location>
        <begin position="474"/>
        <end position="587"/>
    </location>
</feature>
<dbReference type="InterPro" id="IPR002126">
    <property type="entry name" value="Cadherin-like_dom"/>
</dbReference>
<dbReference type="SUPFAM" id="SSF49313">
    <property type="entry name" value="Cadherin-like"/>
    <property type="match status" value="14"/>
</dbReference>
<evidence type="ECO:0000256" key="5">
    <source>
        <dbReference type="ARBA" id="ARBA00022729"/>
    </source>
</evidence>
<dbReference type="SMR" id="A0A482WP59"/>
<dbReference type="FunCoup" id="A0A482WP59">
    <property type="interactions" value="143"/>
</dbReference>
<keyword evidence="2" id="KW-1003">Cell membrane</keyword>
<evidence type="ECO:0000256" key="14">
    <source>
        <dbReference type="SAM" id="Phobius"/>
    </source>
</evidence>
<reference evidence="17 18" key="1">
    <citation type="journal article" date="2017" name="Gigascience">
        <title>Genome sequence of the small brown planthopper, Laodelphax striatellus.</title>
        <authorList>
            <person name="Zhu J."/>
            <person name="Jiang F."/>
            <person name="Wang X."/>
            <person name="Yang P."/>
            <person name="Bao Y."/>
            <person name="Zhao W."/>
            <person name="Wang W."/>
            <person name="Lu H."/>
            <person name="Wang Q."/>
            <person name="Cui N."/>
            <person name="Li J."/>
            <person name="Chen X."/>
            <person name="Luo L."/>
            <person name="Yu J."/>
            <person name="Kang L."/>
            <person name="Cui F."/>
        </authorList>
    </citation>
    <scope>NUCLEOTIDE SEQUENCE [LARGE SCALE GENOMIC DNA]</scope>
    <source>
        <strain evidence="17">Lst14</strain>
    </source>
</reference>
<keyword evidence="7 13" id="KW-0106">Calcium</keyword>
<feature type="domain" description="Cadherin" evidence="16">
    <location>
        <begin position="253"/>
        <end position="358"/>
    </location>
</feature>
<dbReference type="InterPro" id="IPR039808">
    <property type="entry name" value="Cadherin"/>
</dbReference>
<dbReference type="Proteomes" id="UP000291343">
    <property type="component" value="Unassembled WGS sequence"/>
</dbReference>
<keyword evidence="3 14" id="KW-0812">Transmembrane</keyword>
<evidence type="ECO:0000256" key="3">
    <source>
        <dbReference type="ARBA" id="ARBA00022692"/>
    </source>
</evidence>
<feature type="domain" description="Cadherin" evidence="16">
    <location>
        <begin position="692"/>
        <end position="795"/>
    </location>
</feature>
<protein>
    <recommendedName>
        <fullName evidence="16">Cadherin domain-containing protein</fullName>
    </recommendedName>
</protein>
<feature type="domain" description="Cadherin" evidence="16">
    <location>
        <begin position="923"/>
        <end position="1022"/>
    </location>
</feature>
<dbReference type="Gene3D" id="2.60.40.60">
    <property type="entry name" value="Cadherins"/>
    <property type="match status" value="14"/>
</dbReference>
<dbReference type="GO" id="GO:0005509">
    <property type="term" value="F:calcium ion binding"/>
    <property type="evidence" value="ECO:0007669"/>
    <property type="project" value="UniProtKB-UniRule"/>
</dbReference>
<dbReference type="SMART" id="SM00112">
    <property type="entry name" value="CA"/>
    <property type="match status" value="14"/>
</dbReference>
<keyword evidence="5 15" id="KW-0732">Signal</keyword>
<feature type="domain" description="Cadherin" evidence="16">
    <location>
        <begin position="133"/>
        <end position="245"/>
    </location>
</feature>
<keyword evidence="11" id="KW-0325">Glycoprotein</keyword>
<evidence type="ECO:0000256" key="6">
    <source>
        <dbReference type="ARBA" id="ARBA00022737"/>
    </source>
</evidence>
<dbReference type="GO" id="GO:0016342">
    <property type="term" value="C:catenin complex"/>
    <property type="evidence" value="ECO:0007669"/>
    <property type="project" value="TreeGrafter"/>
</dbReference>
<feature type="domain" description="Cadherin" evidence="16">
    <location>
        <begin position="32"/>
        <end position="132"/>
    </location>
</feature>
<evidence type="ECO:0000256" key="11">
    <source>
        <dbReference type="ARBA" id="ARBA00023180"/>
    </source>
</evidence>
<dbReference type="Pfam" id="PF00028">
    <property type="entry name" value="Cadherin"/>
    <property type="match status" value="11"/>
</dbReference>
<sequence>MGVEGIALLAITGLLSIIGNRGVVANRPPVVYETLNNAVMSEAAPVGSVLGRLDGMDPEGSPLHYQLSGTDHFQVDPATGVVTLVKPLDREVNDTLSFYVLVQDEVEGGKNNLVNLQISVIVADDNDNAPVFKNVPYEALVPEDTPVGTTIFSSILVEDSDLLGETLEVTCTEHVQFPNACAKFALEMWNASQQSYQGGIVLKQRLDYSERPFYQVLLQATDGVHQVQTGLQVKVQDVQNMPPVFVGSLTGVIREDDPIGTLVTTFVARDGDKGQPRKIQYELITNPLDYFLLDSETGELRTAKPLDREALPDSNGVISLTVVARELVDGMPSNDVMTSTSAVASITITDVNDEPPTFNQREYTVSLSENIPDGTPLPNLDMTVTDPYVGSNSAFSLRLADLSGAFAVEPKNATGSTSVSIRVMNGSLDYENPNSRKFILLVIAEETEAYPKHSSTATLTVEVTDANDNAPVFDQEVLAAVVSETASPGSVIANFTATDRDSGRFGTDGIVYSLVGDGADKFNVNSKTGVITVAPCDKPGAPECLDFETKPVYFLSYMARDDEGNGQSSVVPLKISLLDSNDNAPIFTSATYTAVIDEGSKKFEPPLQVQARDADKTSKIEYSIIEANENDLFVVDRDTGEVLVASPDGLDMSNATSDFVHLVIEASDGIFSSRCDVNITVLDVNNNSPIFERESYVATVKEDTPIGTSVEKVTALDADSGVNAELIYRIEKGAFDDFSIDNMTGVIRVESKLDFDRRSFYSIEIISVDGGTPALTGTTTVSLNIENSNDKIPFFEPPTQRAEVGEDASVGTIIHRLTAKDLDVNTSDALQFSTSEPITAVDKNGKEVSEDESFKNFFHVNKETGDVTVAEALRRDVASVVRITVVVTDITAPTLQQGKGTLVVTIIDVNDFAPTFPAPWTSEKPYYTIDILEEQPVGTLIGTFTATDQDSNIERYEILPPSKYFSINNSTGAVRTMERIDYEETPSLNFTIVAFDSGVPQLSSSAHVMVNVVNINDNDPVFNQSSYAVKLYENAPQGTVVARVKATDKDSGVFGEVAYSLIGEHSSEFSIDSETGEITVARSTALDREERDDVTLQVMASDGAPNDIKRTTAVPVSIKLLDVNDNAPSFTQRNYVANIVENIPLSPPSPIVQLRAQDKDQTSQLKYRIISGNVGDVFKLDPVTGILTPGVSLVGKPQHFSLTVEVSDGTFTDAANVDIKILNVNQHQPTFIEPPSQNATIHVEENDIGDTLVMRVRAEDEDYGENGRVTYHFKVNDSNVQETEEFSIDADNGELRAKVILDRETKPSYQLVLVARDHASPTWYEALQFLTIILKDVDDNVPEFPSENSTKPYIFNVIENTPSHRKIGKVEAVDKDEGENAKVYYYIIGGNEDRRFVVDRLDGTIWTNGTLDREEQDSYQLYIKATNDPDYYASKDKNAANNLRESSSVAKVRIVVMDENDNPPVFEKSFYFAGVNVAADEDELVCELFASDLDEGENGVITYQIVASHLFRGGSNVSSGSVVPSPFRISNAGRLKTATLVAEYNQERFQLDVVAREKTHPFREAKATVWIYEDQQLIRVILSKTPEEVNRDKDKIVSILSNATRSLVVVDDIKYHIDDLNHKHEDWCDMYLHVVDQRTFSIAMIPDILKVIDAQYDYLKDYYVGNAIENVIPAHVNVRDESFDPAVASLIALLVVLFVGCVSVIIVCCCFRHWVVAEPMDMKASDMLIKKAILDDLNTTENPLWIEQKLKLYEEQELTMQVFCEPDSTQMPTQATMERRDSADMSVVDNTYDTIQHPARRGSVNTVLSLGAGDYATLGGSLLPIDNVSSHSQQMYEAALGFQGSTFQVPESGDLFRTRSELRVNKDGQPEFVSELI</sequence>
<evidence type="ECO:0000256" key="2">
    <source>
        <dbReference type="ARBA" id="ARBA00022475"/>
    </source>
</evidence>
<evidence type="ECO:0000256" key="4">
    <source>
        <dbReference type="ARBA" id="ARBA00022723"/>
    </source>
</evidence>
<dbReference type="GO" id="GO:0009653">
    <property type="term" value="P:anatomical structure morphogenesis"/>
    <property type="evidence" value="ECO:0007669"/>
    <property type="project" value="UniProtKB-ARBA"/>
</dbReference>
<dbReference type="STRING" id="195883.A0A482WP59"/>
<feature type="domain" description="Cadherin" evidence="16">
    <location>
        <begin position="359"/>
        <end position="473"/>
    </location>
</feature>
<dbReference type="PROSITE" id="PS00232">
    <property type="entry name" value="CADHERIN_1"/>
    <property type="match status" value="5"/>
</dbReference>
<dbReference type="FunFam" id="2.60.40.60:FF:000168">
    <property type="entry name" value="Cadherin-related family member 2"/>
    <property type="match status" value="1"/>
</dbReference>
<keyword evidence="10 14" id="KW-0472">Membrane</keyword>
<dbReference type="PRINTS" id="PR00205">
    <property type="entry name" value="CADHERIN"/>
</dbReference>
<dbReference type="GO" id="GO:0007156">
    <property type="term" value="P:homophilic cell adhesion via plasma membrane adhesion molecules"/>
    <property type="evidence" value="ECO:0007669"/>
    <property type="project" value="InterPro"/>
</dbReference>
<dbReference type="PROSITE" id="PS50268">
    <property type="entry name" value="CADHERIN_2"/>
    <property type="match status" value="13"/>
</dbReference>
<dbReference type="GO" id="GO:0045296">
    <property type="term" value="F:cadherin binding"/>
    <property type="evidence" value="ECO:0007669"/>
    <property type="project" value="TreeGrafter"/>
</dbReference>
<evidence type="ECO:0000256" key="13">
    <source>
        <dbReference type="PROSITE-ProRule" id="PRU00043"/>
    </source>
</evidence>
<comment type="function">
    <text evidence="12">Cadherins are calcium-dependent cell adhesion proteins. They preferentially interact with themselves in a homophilic manner in connecting cells.</text>
</comment>
<feature type="domain" description="Cadherin" evidence="16">
    <location>
        <begin position="796"/>
        <end position="916"/>
    </location>
</feature>
<feature type="domain" description="Cadherin" evidence="16">
    <location>
        <begin position="1023"/>
        <end position="1130"/>
    </location>
</feature>
<evidence type="ECO:0000313" key="17">
    <source>
        <dbReference type="EMBL" id="RZF35066.1"/>
    </source>
</evidence>
<feature type="domain" description="Cadherin" evidence="16">
    <location>
        <begin position="1235"/>
        <end position="1344"/>
    </location>
</feature>
<keyword evidence="6" id="KW-0677">Repeat</keyword>
<feature type="transmembrane region" description="Helical" evidence="14">
    <location>
        <begin position="1687"/>
        <end position="1715"/>
    </location>
</feature>
<evidence type="ECO:0000256" key="15">
    <source>
        <dbReference type="SAM" id="SignalP"/>
    </source>
</evidence>
<dbReference type="PANTHER" id="PTHR24027:SF438">
    <property type="entry name" value="CADHERIN 23"/>
    <property type="match status" value="1"/>
</dbReference>
<keyword evidence="18" id="KW-1185">Reference proteome</keyword>
<dbReference type="FunFam" id="2.60.40.60:FF:000026">
    <property type="entry name" value="FAT atypical cadherin 1"/>
    <property type="match status" value="1"/>
</dbReference>
<comment type="subcellular location">
    <subcellularLocation>
        <location evidence="1">Cell membrane</location>
        <topology evidence="1">Single-pass type I membrane protein</topology>
    </subcellularLocation>
</comment>
<organism evidence="17 18">
    <name type="scientific">Laodelphax striatellus</name>
    <name type="common">Small brown planthopper</name>
    <name type="synonym">Delphax striatella</name>
    <dbReference type="NCBI Taxonomy" id="195883"/>
    <lineage>
        <taxon>Eukaryota</taxon>
        <taxon>Metazoa</taxon>
        <taxon>Ecdysozoa</taxon>
        <taxon>Arthropoda</taxon>
        <taxon>Hexapoda</taxon>
        <taxon>Insecta</taxon>
        <taxon>Pterygota</taxon>
        <taxon>Neoptera</taxon>
        <taxon>Paraneoptera</taxon>
        <taxon>Hemiptera</taxon>
        <taxon>Auchenorrhyncha</taxon>
        <taxon>Fulgoroidea</taxon>
        <taxon>Delphacidae</taxon>
        <taxon>Criomorphinae</taxon>
        <taxon>Laodelphax</taxon>
    </lineage>
</organism>
<evidence type="ECO:0000256" key="7">
    <source>
        <dbReference type="ARBA" id="ARBA00022837"/>
    </source>
</evidence>
<dbReference type="FunFam" id="2.60.40.60:FF:000123">
    <property type="entry name" value="Protocadherin beta 4"/>
    <property type="match status" value="1"/>
</dbReference>
<accession>A0A482WP59</accession>
<keyword evidence="9 14" id="KW-1133">Transmembrane helix</keyword>
<evidence type="ECO:0000256" key="9">
    <source>
        <dbReference type="ARBA" id="ARBA00022989"/>
    </source>
</evidence>
<gene>
    <name evidence="17" type="ORF">LSTR_LSTR009658</name>
</gene>
<evidence type="ECO:0000256" key="8">
    <source>
        <dbReference type="ARBA" id="ARBA00022889"/>
    </source>
</evidence>
<name>A0A482WP59_LAOST</name>
<keyword evidence="4" id="KW-0479">Metal-binding</keyword>
<dbReference type="GO" id="GO:0016477">
    <property type="term" value="P:cell migration"/>
    <property type="evidence" value="ECO:0007669"/>
    <property type="project" value="TreeGrafter"/>
</dbReference>
<dbReference type="GO" id="GO:0060429">
    <property type="term" value="P:epithelium development"/>
    <property type="evidence" value="ECO:0007669"/>
    <property type="project" value="UniProtKB-ARBA"/>
</dbReference>
<evidence type="ECO:0000256" key="12">
    <source>
        <dbReference type="ARBA" id="ARBA00059331"/>
    </source>
</evidence>
<evidence type="ECO:0000313" key="18">
    <source>
        <dbReference type="Proteomes" id="UP000291343"/>
    </source>
</evidence>
<dbReference type="InterPro" id="IPR020894">
    <property type="entry name" value="Cadherin_CS"/>
</dbReference>
<dbReference type="GO" id="GO:0008013">
    <property type="term" value="F:beta-catenin binding"/>
    <property type="evidence" value="ECO:0007669"/>
    <property type="project" value="TreeGrafter"/>
</dbReference>
<dbReference type="FunFam" id="2.60.40.60:FF:000266">
    <property type="entry name" value="Cadherin 23"/>
    <property type="match status" value="1"/>
</dbReference>
<dbReference type="FunFam" id="2.60.40.60:FF:000020">
    <property type="entry name" value="Dachsous cadherin-related 1b"/>
    <property type="match status" value="1"/>
</dbReference>
<keyword evidence="8" id="KW-0130">Cell adhesion</keyword>
<dbReference type="PANTHER" id="PTHR24027">
    <property type="entry name" value="CADHERIN-23"/>
    <property type="match status" value="1"/>
</dbReference>
<evidence type="ECO:0000259" key="16">
    <source>
        <dbReference type="PROSITE" id="PS50268"/>
    </source>
</evidence>
<evidence type="ECO:0000256" key="10">
    <source>
        <dbReference type="ARBA" id="ARBA00023136"/>
    </source>
</evidence>
<feature type="domain" description="Cadherin" evidence="16">
    <location>
        <begin position="1131"/>
        <end position="1231"/>
    </location>
</feature>